<feature type="transmembrane region" description="Helical" evidence="1">
    <location>
        <begin position="7"/>
        <end position="27"/>
    </location>
</feature>
<evidence type="ECO:0000313" key="2">
    <source>
        <dbReference type="EMBL" id="RKO24232.1"/>
    </source>
</evidence>
<protein>
    <recommendedName>
        <fullName evidence="4">DoxX family protein</fullName>
    </recommendedName>
</protein>
<sequence length="140" mass="14964">MKIKAPLVVLQLLVGVSAVAGGLLMLAGNMELEQAWLQKTPFSNWTIPGIALLLLPGVGELVAAAAVLARWRYARLLAIFSGLGLVAWILVQLLWMQVFHPVMHPLVGSIGIAIAVLGWLLPQEAGISSERRSPGQVRAS</sequence>
<comment type="caution">
    <text evidence="2">The sequence shown here is derived from an EMBL/GenBank/DDBJ whole genome shotgun (WGS) entry which is preliminary data.</text>
</comment>
<reference evidence="3" key="2">
    <citation type="submission" date="2018-10" db="EMBL/GenBank/DDBJ databases">
        <authorList>
            <person name="Wang Y."/>
            <person name="Wang J."/>
            <person name="Yang X."/>
            <person name="Wang Z."/>
            <person name="Huang Y."/>
        </authorList>
    </citation>
    <scope>NUCLEOTIDE SEQUENCE [LARGE SCALE GENOMIC DNA]</scope>
    <source>
        <strain evidence="3">J015</strain>
    </source>
</reference>
<keyword evidence="1" id="KW-0472">Membrane</keyword>
<feature type="transmembrane region" description="Helical" evidence="1">
    <location>
        <begin position="102"/>
        <end position="122"/>
    </location>
</feature>
<feature type="transmembrane region" description="Helical" evidence="1">
    <location>
        <begin position="47"/>
        <end position="69"/>
    </location>
</feature>
<evidence type="ECO:0000256" key="1">
    <source>
        <dbReference type="SAM" id="Phobius"/>
    </source>
</evidence>
<dbReference type="Proteomes" id="UP000273159">
    <property type="component" value="Unassembled WGS sequence"/>
</dbReference>
<feature type="transmembrane region" description="Helical" evidence="1">
    <location>
        <begin position="76"/>
        <end position="96"/>
    </location>
</feature>
<dbReference type="EMBL" id="RBNH01000007">
    <property type="protein sequence ID" value="RKO24232.1"/>
    <property type="molecule type" value="Genomic_DNA"/>
</dbReference>
<keyword evidence="1" id="KW-0812">Transmembrane</keyword>
<dbReference type="RefSeq" id="WP_120692415.1">
    <property type="nucleotide sequence ID" value="NZ_RBNH01000007.1"/>
</dbReference>
<reference evidence="2 3" key="1">
    <citation type="submission" date="2018-10" db="EMBL/GenBank/DDBJ databases">
        <title>Genome-guide identification and characterization of bacteria that degrade polycyclic aromatic hydrocarbons and resist hexavalent chromium simultaneously.</title>
        <authorList>
            <person name="Feng H."/>
        </authorList>
    </citation>
    <scope>NUCLEOTIDE SEQUENCE [LARGE SCALE GENOMIC DNA]</scope>
    <source>
        <strain evidence="2 3">J015</strain>
    </source>
</reference>
<keyword evidence="1" id="KW-1133">Transmembrane helix</keyword>
<proteinExistence type="predicted"/>
<organism evidence="2 3">
    <name type="scientific">Pseudarthrobacter phenanthrenivorans</name>
    <name type="common">Arthrobacter phenanthrenivorans</name>
    <dbReference type="NCBI Taxonomy" id="361575"/>
    <lineage>
        <taxon>Bacteria</taxon>
        <taxon>Bacillati</taxon>
        <taxon>Actinomycetota</taxon>
        <taxon>Actinomycetes</taxon>
        <taxon>Micrococcales</taxon>
        <taxon>Micrococcaceae</taxon>
        <taxon>Pseudarthrobacter</taxon>
    </lineage>
</organism>
<evidence type="ECO:0000313" key="3">
    <source>
        <dbReference type="Proteomes" id="UP000273159"/>
    </source>
</evidence>
<dbReference type="AlphaFoldDB" id="A0A3B0FRB3"/>
<evidence type="ECO:0008006" key="4">
    <source>
        <dbReference type="Google" id="ProtNLM"/>
    </source>
</evidence>
<accession>A0A3B0FRB3</accession>
<name>A0A3B0FRB3_PSEPS</name>
<gene>
    <name evidence="2" type="ORF">D7Z96_09745</name>
</gene>